<dbReference type="Proteomes" id="UP000236729">
    <property type="component" value="Unassembled WGS sequence"/>
</dbReference>
<protein>
    <submittedName>
        <fullName evidence="8">Glutamate or tyrosine decarboxylase</fullName>
    </submittedName>
</protein>
<evidence type="ECO:0000313" key="10">
    <source>
        <dbReference type="Proteomes" id="UP000199690"/>
    </source>
</evidence>
<dbReference type="SMR" id="A0A1H6AQ94"/>
<reference evidence="10 11" key="1">
    <citation type="submission" date="2016-10" db="EMBL/GenBank/DDBJ databases">
        <authorList>
            <person name="Varghese N."/>
            <person name="Submissions S."/>
        </authorList>
    </citation>
    <scope>NUCLEOTIDE SEQUENCE [LARGE SCALE GENOMIC DNA]</scope>
    <source>
        <strain evidence="11">ATCC 20501</strain>
        <strain evidence="9 10">CGMCC 4.3529</strain>
    </source>
</reference>
<gene>
    <name evidence="8" type="ORF">SAMN02982929_02434</name>
    <name evidence="9" type="ORF">SAMN05216506_11442</name>
</gene>
<dbReference type="EMBL" id="FOME01000014">
    <property type="protein sequence ID" value="SFE76399.1"/>
    <property type="molecule type" value="Genomic_DNA"/>
</dbReference>
<evidence type="ECO:0000313" key="9">
    <source>
        <dbReference type="EMBL" id="SFE76399.1"/>
    </source>
</evidence>
<dbReference type="InterPro" id="IPR002129">
    <property type="entry name" value="PyrdxlP-dep_de-COase"/>
</dbReference>
<dbReference type="Gene3D" id="3.90.1150.10">
    <property type="entry name" value="Aspartate Aminotransferase, domain 1"/>
    <property type="match status" value="1"/>
</dbReference>
<feature type="modified residue" description="N6-(pyridoxal phosphate)lysine" evidence="6">
    <location>
        <position position="292"/>
    </location>
</feature>
<evidence type="ECO:0000256" key="3">
    <source>
        <dbReference type="ARBA" id="ARBA00022793"/>
    </source>
</evidence>
<dbReference type="SUPFAM" id="SSF53383">
    <property type="entry name" value="PLP-dependent transferases"/>
    <property type="match status" value="1"/>
</dbReference>
<dbReference type="GO" id="GO:0004058">
    <property type="term" value="F:aromatic-L-amino-acid decarboxylase activity"/>
    <property type="evidence" value="ECO:0007669"/>
    <property type="project" value="UniProtKB-ARBA"/>
</dbReference>
<dbReference type="InterPro" id="IPR015422">
    <property type="entry name" value="PyrdxlP-dep_Trfase_small"/>
</dbReference>
<dbReference type="RefSeq" id="WP_093357258.1">
    <property type="nucleotide sequence ID" value="NZ_FNVB01000003.1"/>
</dbReference>
<keyword evidence="10" id="KW-1185">Reference proteome</keyword>
<keyword evidence="3" id="KW-0210">Decarboxylase</keyword>
<accession>A0A1I2D7A4</accession>
<dbReference type="Gene3D" id="3.40.640.10">
    <property type="entry name" value="Type I PLP-dependent aspartate aminotransferase-like (Major domain)"/>
    <property type="match status" value="1"/>
</dbReference>
<dbReference type="GO" id="GO:0030170">
    <property type="term" value="F:pyridoxal phosphate binding"/>
    <property type="evidence" value="ECO:0007669"/>
    <property type="project" value="InterPro"/>
</dbReference>
<evidence type="ECO:0000256" key="5">
    <source>
        <dbReference type="ARBA" id="ARBA00023239"/>
    </source>
</evidence>
<proteinExistence type="inferred from homology"/>
<sequence length="470" mass="49484">MHVDSRELLERTAAHAAEFLAGLGSRPVAPGGSTAALREALGRSLPEEGMDDVRVVDELVRDTADGLLGSAGGRFFGWVIGGGVPAALAADWLTATWDQNAAMHACGPAVAVVEEVTGEWLKELLGLPGAASFAFTTGAQSAHVTALAAARHKLLADRGWDVERRGLAGSPAVRVLTSGHQHASIDRAVRLLGLGTDQLHAVGADAEGRIDLAALERELAAADGPVMVCLQAGEINTGSFDPFEEACALAAARGAWVHVDGAFGLWAAVSDRHRHLLSEAGGADSWTTDAHKWLNVPFDSGLVFVRHPSAHRAAMSTRASYLVHADDTAAEDGTAPARDQLDWNPEWSRRARAVPVYAAIRSLGRRGIAAVIDGCVDHAHRLVAEIGSLPGVEVLARPVINQGLVRFTAADGDHDARTDRVIGLVQRGGAAWFGGTTWNGVRAMRISVVNWRTDDQDVDRAVAAVRAVVG</sequence>
<evidence type="ECO:0000256" key="7">
    <source>
        <dbReference type="RuleBase" id="RU000382"/>
    </source>
</evidence>
<reference evidence="8" key="2">
    <citation type="submission" date="2016-10" db="EMBL/GenBank/DDBJ databases">
        <authorList>
            <person name="de Groot N.N."/>
        </authorList>
    </citation>
    <scope>NUCLEOTIDE SEQUENCE [LARGE SCALE GENOMIC DNA]</scope>
    <source>
        <strain evidence="8">ATCC 20501</strain>
    </source>
</reference>
<dbReference type="InterPro" id="IPR015421">
    <property type="entry name" value="PyrdxlP-dep_Trfase_major"/>
</dbReference>
<dbReference type="GO" id="GO:0019752">
    <property type="term" value="P:carboxylic acid metabolic process"/>
    <property type="evidence" value="ECO:0007669"/>
    <property type="project" value="InterPro"/>
</dbReference>
<dbReference type="PANTHER" id="PTHR11999:SF70">
    <property type="entry name" value="MIP05841P"/>
    <property type="match status" value="1"/>
</dbReference>
<dbReference type="EMBL" id="FNVB01000003">
    <property type="protein sequence ID" value="SEG50701.1"/>
    <property type="molecule type" value="Genomic_DNA"/>
</dbReference>
<evidence type="ECO:0000313" key="8">
    <source>
        <dbReference type="EMBL" id="SEG50701.1"/>
    </source>
</evidence>
<evidence type="ECO:0000256" key="4">
    <source>
        <dbReference type="ARBA" id="ARBA00022898"/>
    </source>
</evidence>
<evidence type="ECO:0000256" key="6">
    <source>
        <dbReference type="PIRSR" id="PIRSR602129-50"/>
    </source>
</evidence>
<dbReference type="Pfam" id="PF00282">
    <property type="entry name" value="Pyridoxal_deC"/>
    <property type="match status" value="1"/>
</dbReference>
<dbReference type="InterPro" id="IPR015424">
    <property type="entry name" value="PyrdxlP-dep_Trfase"/>
</dbReference>
<evidence type="ECO:0000256" key="2">
    <source>
        <dbReference type="ARBA" id="ARBA00009533"/>
    </source>
</evidence>
<comment type="cofactor">
    <cofactor evidence="1 6 7">
        <name>pyridoxal 5'-phosphate</name>
        <dbReference type="ChEBI" id="CHEBI:597326"/>
    </cofactor>
</comment>
<dbReference type="Proteomes" id="UP000199690">
    <property type="component" value="Unassembled WGS sequence"/>
</dbReference>
<name>A0A1H6AQ94_9PSEU</name>
<accession>A0A1H6AQ94</accession>
<evidence type="ECO:0000256" key="1">
    <source>
        <dbReference type="ARBA" id="ARBA00001933"/>
    </source>
</evidence>
<keyword evidence="5 7" id="KW-0456">Lyase</keyword>
<comment type="similarity">
    <text evidence="2 7">Belongs to the group II decarboxylase family.</text>
</comment>
<dbReference type="InterPro" id="IPR010977">
    <property type="entry name" value="Aromatic_deC"/>
</dbReference>
<keyword evidence="4 6" id="KW-0663">Pyridoxal phosphate</keyword>
<dbReference type="PANTHER" id="PTHR11999">
    <property type="entry name" value="GROUP II PYRIDOXAL-5-PHOSPHATE DECARBOXYLASE"/>
    <property type="match status" value="1"/>
</dbReference>
<organism evidence="8 11">
    <name type="scientific">Saccharopolyspora kobensis</name>
    <dbReference type="NCBI Taxonomy" id="146035"/>
    <lineage>
        <taxon>Bacteria</taxon>
        <taxon>Bacillati</taxon>
        <taxon>Actinomycetota</taxon>
        <taxon>Actinomycetes</taxon>
        <taxon>Pseudonocardiales</taxon>
        <taxon>Pseudonocardiaceae</taxon>
        <taxon>Saccharopolyspora</taxon>
    </lineage>
</organism>
<evidence type="ECO:0000313" key="11">
    <source>
        <dbReference type="Proteomes" id="UP000236729"/>
    </source>
</evidence>
<dbReference type="AlphaFoldDB" id="A0A1H6AQ94"/>